<accession>A0A0V0HC55</accession>
<proteinExistence type="predicted"/>
<organism evidence="1">
    <name type="scientific">Solanum chacoense</name>
    <name type="common">Chaco potato</name>
    <dbReference type="NCBI Taxonomy" id="4108"/>
    <lineage>
        <taxon>Eukaryota</taxon>
        <taxon>Viridiplantae</taxon>
        <taxon>Streptophyta</taxon>
        <taxon>Embryophyta</taxon>
        <taxon>Tracheophyta</taxon>
        <taxon>Spermatophyta</taxon>
        <taxon>Magnoliopsida</taxon>
        <taxon>eudicotyledons</taxon>
        <taxon>Gunneridae</taxon>
        <taxon>Pentapetalae</taxon>
        <taxon>asterids</taxon>
        <taxon>lamiids</taxon>
        <taxon>Solanales</taxon>
        <taxon>Solanaceae</taxon>
        <taxon>Solanoideae</taxon>
        <taxon>Solaneae</taxon>
        <taxon>Solanum</taxon>
    </lineage>
</organism>
<dbReference type="AlphaFoldDB" id="A0A0V0HC55"/>
<dbReference type="EMBL" id="GEDG01023036">
    <property type="protein sequence ID" value="JAP17035.1"/>
    <property type="molecule type" value="Transcribed_RNA"/>
</dbReference>
<evidence type="ECO:0000313" key="1">
    <source>
        <dbReference type="EMBL" id="JAP17035.1"/>
    </source>
</evidence>
<name>A0A0V0HC55_SOLCH</name>
<sequence length="76" mass="9031">MNIHKCCRNICLMNEMNYVCIPESYNPLCLSTKRCIFFLYLCLSTKRCIYFEDYNILKFWTIPRAKVSLAFLSALT</sequence>
<protein>
    <submittedName>
        <fullName evidence="1">Putative ovule protein</fullName>
    </submittedName>
</protein>
<reference evidence="1" key="1">
    <citation type="submission" date="2015-12" db="EMBL/GenBank/DDBJ databases">
        <title>Gene expression during late stages of embryo sac development: a critical building block for successful pollen-pistil interactions.</title>
        <authorList>
            <person name="Liu Y."/>
            <person name="Joly V."/>
            <person name="Sabar M."/>
            <person name="Matton D.P."/>
        </authorList>
    </citation>
    <scope>NUCLEOTIDE SEQUENCE</scope>
</reference>